<reference evidence="9" key="1">
    <citation type="submission" date="2018-01" db="EMBL/GenBank/DDBJ databases">
        <authorList>
            <person name="Mao J.F."/>
        </authorList>
    </citation>
    <scope>NUCLEOTIDE SEQUENCE</scope>
    <source>
        <strain evidence="9">Huo1</strain>
        <tissue evidence="9">Leaf</tissue>
    </source>
</reference>
<comment type="subcellular location">
    <subcellularLocation>
        <location evidence="1">Nucleus</location>
    </subcellularLocation>
</comment>
<evidence type="ECO:0000256" key="3">
    <source>
        <dbReference type="ARBA" id="ARBA00023015"/>
    </source>
</evidence>
<keyword evidence="4" id="KW-0238">DNA-binding</keyword>
<dbReference type="FunFam" id="4.10.280.10:FF:000032">
    <property type="entry name" value="Transcription factor bHLH123 family"/>
    <property type="match status" value="1"/>
</dbReference>
<evidence type="ECO:0000256" key="4">
    <source>
        <dbReference type="ARBA" id="ARBA00023125"/>
    </source>
</evidence>
<dbReference type="SUPFAM" id="SSF47459">
    <property type="entry name" value="HLH, helix-loop-helix DNA-binding domain"/>
    <property type="match status" value="1"/>
</dbReference>
<comment type="caution">
    <text evidence="9">The sequence shown here is derived from an EMBL/GenBank/DDBJ whole genome shotgun (WGS) entry which is preliminary data.</text>
</comment>
<feature type="domain" description="BHLH" evidence="8">
    <location>
        <begin position="201"/>
        <end position="250"/>
    </location>
</feature>
<dbReference type="InterPro" id="IPR036638">
    <property type="entry name" value="HLH_DNA-bd_sf"/>
</dbReference>
<evidence type="ECO:0000259" key="8">
    <source>
        <dbReference type="PROSITE" id="PS50888"/>
    </source>
</evidence>
<name>A0A8X8Y2Y2_SALSN</name>
<keyword evidence="6" id="KW-0539">Nucleus</keyword>
<keyword evidence="10" id="KW-1185">Reference proteome</keyword>
<feature type="region of interest" description="Disordered" evidence="7">
    <location>
        <begin position="1"/>
        <end position="20"/>
    </location>
</feature>
<comment type="subunit">
    <text evidence="2">Homodimer.</text>
</comment>
<dbReference type="PANTHER" id="PTHR16223:SF46">
    <property type="entry name" value="TRANSCRIPTION FACTOR BHLH123"/>
    <property type="match status" value="1"/>
</dbReference>
<evidence type="ECO:0000313" key="9">
    <source>
        <dbReference type="EMBL" id="KAG6423799.1"/>
    </source>
</evidence>
<evidence type="ECO:0000256" key="6">
    <source>
        <dbReference type="ARBA" id="ARBA00023242"/>
    </source>
</evidence>
<dbReference type="GO" id="GO:0000981">
    <property type="term" value="F:DNA-binding transcription factor activity, RNA polymerase II-specific"/>
    <property type="evidence" value="ECO:0007669"/>
    <property type="project" value="TreeGrafter"/>
</dbReference>
<reference evidence="9" key="2">
    <citation type="submission" date="2020-08" db="EMBL/GenBank/DDBJ databases">
        <title>Plant Genome Project.</title>
        <authorList>
            <person name="Zhang R.-G."/>
        </authorList>
    </citation>
    <scope>NUCLEOTIDE SEQUENCE</scope>
    <source>
        <strain evidence="9">Huo1</strain>
        <tissue evidence="9">Leaf</tissue>
    </source>
</reference>
<dbReference type="InterPro" id="IPR045239">
    <property type="entry name" value="bHLH95_bHLH"/>
</dbReference>
<protein>
    <recommendedName>
        <fullName evidence="8">BHLH domain-containing protein</fullName>
    </recommendedName>
</protein>
<dbReference type="InterPro" id="IPR011598">
    <property type="entry name" value="bHLH_dom"/>
</dbReference>
<sequence>MADDLEAGNGSWWDTPRNNSSTPTTLNAIASYGWPSDSATTSTGLQMMGLGLELDWNQALLDEKGETDLASNIASESSQINRGGFQPHFNSQASSNDSTITSRSFQVDSGAAAYALLLSSENQQHSNYQNPTTSNYPYQPQAGSDHNLHVPPFWNAPAAMTSSFFPPLQNQIPSSLDAKPKAKDQGRELATKNSTNKRARSETPSPFPAFKVRKEKMGDRITALQQLVSPFGKTDTASVLSEAIEYIKFLHEQLTALSAPYMKNGAPMHNQQNNPEKSKDLRSRGLCLVPVSSTFPVTHETSVDFWTPTFGGTFR</sequence>
<gene>
    <name evidence="9" type="ORF">SASPL_114202</name>
</gene>
<dbReference type="GO" id="GO:0046983">
    <property type="term" value="F:protein dimerization activity"/>
    <property type="evidence" value="ECO:0007669"/>
    <property type="project" value="InterPro"/>
</dbReference>
<evidence type="ECO:0000256" key="7">
    <source>
        <dbReference type="SAM" id="MobiDB-lite"/>
    </source>
</evidence>
<organism evidence="9">
    <name type="scientific">Salvia splendens</name>
    <name type="common">Scarlet sage</name>
    <dbReference type="NCBI Taxonomy" id="180675"/>
    <lineage>
        <taxon>Eukaryota</taxon>
        <taxon>Viridiplantae</taxon>
        <taxon>Streptophyta</taxon>
        <taxon>Embryophyta</taxon>
        <taxon>Tracheophyta</taxon>
        <taxon>Spermatophyta</taxon>
        <taxon>Magnoliopsida</taxon>
        <taxon>eudicotyledons</taxon>
        <taxon>Gunneridae</taxon>
        <taxon>Pentapetalae</taxon>
        <taxon>asterids</taxon>
        <taxon>lamiids</taxon>
        <taxon>Lamiales</taxon>
        <taxon>Lamiaceae</taxon>
        <taxon>Nepetoideae</taxon>
        <taxon>Mentheae</taxon>
        <taxon>Salviinae</taxon>
        <taxon>Salvia</taxon>
        <taxon>Salvia subgen. Calosphace</taxon>
        <taxon>core Calosphace</taxon>
    </lineage>
</organism>
<keyword evidence="3" id="KW-0805">Transcription regulation</keyword>
<dbReference type="GO" id="GO:0005634">
    <property type="term" value="C:nucleus"/>
    <property type="evidence" value="ECO:0007669"/>
    <property type="project" value="UniProtKB-SubCell"/>
</dbReference>
<dbReference type="InterPro" id="IPR045843">
    <property type="entry name" value="IND-like"/>
</dbReference>
<dbReference type="AlphaFoldDB" id="A0A8X8Y2Y2"/>
<dbReference type="SMART" id="SM00353">
    <property type="entry name" value="HLH"/>
    <property type="match status" value="1"/>
</dbReference>
<dbReference type="Gene3D" id="4.10.280.10">
    <property type="entry name" value="Helix-loop-helix DNA-binding domain"/>
    <property type="match status" value="1"/>
</dbReference>
<dbReference type="Proteomes" id="UP000298416">
    <property type="component" value="Unassembled WGS sequence"/>
</dbReference>
<proteinExistence type="predicted"/>
<feature type="compositionally biased region" description="Basic and acidic residues" evidence="7">
    <location>
        <begin position="178"/>
        <end position="190"/>
    </location>
</feature>
<dbReference type="EMBL" id="PNBA02000005">
    <property type="protein sequence ID" value="KAG6423799.1"/>
    <property type="molecule type" value="Genomic_DNA"/>
</dbReference>
<evidence type="ECO:0000256" key="1">
    <source>
        <dbReference type="ARBA" id="ARBA00004123"/>
    </source>
</evidence>
<dbReference type="PROSITE" id="PS50888">
    <property type="entry name" value="BHLH"/>
    <property type="match status" value="1"/>
</dbReference>
<dbReference type="GO" id="GO:0000978">
    <property type="term" value="F:RNA polymerase II cis-regulatory region sequence-specific DNA binding"/>
    <property type="evidence" value="ECO:0007669"/>
    <property type="project" value="TreeGrafter"/>
</dbReference>
<dbReference type="PANTHER" id="PTHR16223">
    <property type="entry name" value="TRANSCRIPTION FACTOR BHLH83-RELATED"/>
    <property type="match status" value="1"/>
</dbReference>
<keyword evidence="5" id="KW-0804">Transcription</keyword>
<evidence type="ECO:0000256" key="2">
    <source>
        <dbReference type="ARBA" id="ARBA00011738"/>
    </source>
</evidence>
<evidence type="ECO:0000313" key="10">
    <source>
        <dbReference type="Proteomes" id="UP000298416"/>
    </source>
</evidence>
<feature type="region of interest" description="Disordered" evidence="7">
    <location>
        <begin position="170"/>
        <end position="209"/>
    </location>
</feature>
<evidence type="ECO:0000256" key="5">
    <source>
        <dbReference type="ARBA" id="ARBA00023163"/>
    </source>
</evidence>
<accession>A0A8X8Y2Y2</accession>
<dbReference type="CDD" id="cd11393">
    <property type="entry name" value="bHLH_AtbHLH_like"/>
    <property type="match status" value="1"/>
</dbReference>